<dbReference type="SUPFAM" id="SSF56219">
    <property type="entry name" value="DNase I-like"/>
    <property type="match status" value="1"/>
</dbReference>
<protein>
    <recommendedName>
        <fullName evidence="2">Endonuclease/exonuclease/phosphatase domain-containing protein</fullName>
    </recommendedName>
</protein>
<dbReference type="AlphaFoldDB" id="A0A5J4NSX0"/>
<name>A0A5J4NSX0_9TREM</name>
<dbReference type="GO" id="GO:0003824">
    <property type="term" value="F:catalytic activity"/>
    <property type="evidence" value="ECO:0007669"/>
    <property type="project" value="InterPro"/>
</dbReference>
<dbReference type="InterPro" id="IPR036691">
    <property type="entry name" value="Endo/exonu/phosph_ase_sf"/>
</dbReference>
<gene>
    <name evidence="3" type="ORF">DEA37_0003959</name>
</gene>
<accession>A0A5J4NSX0</accession>
<evidence type="ECO:0000313" key="4">
    <source>
        <dbReference type="Proteomes" id="UP000324629"/>
    </source>
</evidence>
<dbReference type="Proteomes" id="UP000324629">
    <property type="component" value="Unassembled WGS sequence"/>
</dbReference>
<comment type="caution">
    <text evidence="3">The sequence shown here is derived from an EMBL/GenBank/DDBJ whole genome shotgun (WGS) entry which is preliminary data.</text>
</comment>
<evidence type="ECO:0000259" key="2">
    <source>
        <dbReference type="Pfam" id="PF03372"/>
    </source>
</evidence>
<feature type="region of interest" description="Disordered" evidence="1">
    <location>
        <begin position="48"/>
        <end position="87"/>
    </location>
</feature>
<evidence type="ECO:0000313" key="3">
    <source>
        <dbReference type="EMBL" id="KAA3678148.1"/>
    </source>
</evidence>
<dbReference type="InterPro" id="IPR005135">
    <property type="entry name" value="Endo/exonuclease/phosphatase"/>
</dbReference>
<reference evidence="3 4" key="1">
    <citation type="journal article" date="2019" name="Gigascience">
        <title>Whole-genome sequence of the oriental lung fluke Paragonimus westermani.</title>
        <authorList>
            <person name="Oey H."/>
            <person name="Zakrzewski M."/>
            <person name="Narain K."/>
            <person name="Devi K.R."/>
            <person name="Agatsuma T."/>
            <person name="Nawaratna S."/>
            <person name="Gobert G.N."/>
            <person name="Jones M.K."/>
            <person name="Ragan M.A."/>
            <person name="McManus D.P."/>
            <person name="Krause L."/>
        </authorList>
    </citation>
    <scope>NUCLEOTIDE SEQUENCE [LARGE SCALE GENOMIC DNA]</scope>
    <source>
        <strain evidence="3 4">IND2009</strain>
    </source>
</reference>
<proteinExistence type="predicted"/>
<feature type="domain" description="Endonuclease/exonuclease/phosphatase" evidence="2">
    <location>
        <begin position="140"/>
        <end position="283"/>
    </location>
</feature>
<evidence type="ECO:0000256" key="1">
    <source>
        <dbReference type="SAM" id="MobiDB-lite"/>
    </source>
</evidence>
<organism evidence="3 4">
    <name type="scientific">Paragonimus westermani</name>
    <dbReference type="NCBI Taxonomy" id="34504"/>
    <lineage>
        <taxon>Eukaryota</taxon>
        <taxon>Metazoa</taxon>
        <taxon>Spiralia</taxon>
        <taxon>Lophotrochozoa</taxon>
        <taxon>Platyhelminthes</taxon>
        <taxon>Trematoda</taxon>
        <taxon>Digenea</taxon>
        <taxon>Plagiorchiida</taxon>
        <taxon>Troglotremata</taxon>
        <taxon>Troglotrematidae</taxon>
        <taxon>Paragonimus</taxon>
    </lineage>
</organism>
<dbReference type="Gene3D" id="3.60.10.10">
    <property type="entry name" value="Endonuclease/exonuclease/phosphatase"/>
    <property type="match status" value="1"/>
</dbReference>
<dbReference type="Pfam" id="PF03372">
    <property type="entry name" value="Exo_endo_phos"/>
    <property type="match status" value="1"/>
</dbReference>
<dbReference type="EMBL" id="QNGE01001206">
    <property type="protein sequence ID" value="KAA3678148.1"/>
    <property type="molecule type" value="Genomic_DNA"/>
</dbReference>
<keyword evidence="4" id="KW-1185">Reference proteome</keyword>
<sequence length="416" mass="46517">MTVSPPPHKKSRRPLETLIRLRQESSNLPLIADVHLSNDRRVEHLDVSANEYRARRKRTGSEASAKKPPGSAAKKRRQVKSYRNDSDSDFEMCNPCICGKFDAAAFVSRTKQRADAKRQGFSAPKTDLRQARGRKTLTTGTWNVRTLLDRCGGTERPERHNALIAMELRRCGIDVAALSETRLADQGKLREAGAGYTFYWIGYPANSVRKHGICFAVADRINALMTGEPHGISPRMLCMRLRLGRGGGGGGGDIGSFNENGDRLLRSCATHELATTNTRFQLDASAITTWTHPRSGHHHLLDYVIVPQRDIRGVRITRVMLGAECSTDHGLYVYCRSFAQRRKLDIKWLKNSETKTDFQRAVVARPHNAAVSTTPDSMQQQLKKQITAAATGTIGVERKKRPVWFDDNNVIIFSLV</sequence>